<gene>
    <name evidence="1" type="ORF">ERS852520_03033</name>
</gene>
<sequence>MMDSLEDKEFPKLSQEVQRTIFFEFGSVEEHYKYRDAVKKAYPYSHFPLFQDENHMQMQILDPKGFAKMLDSIIRTGKLMRIVSEH</sequence>
<evidence type="ECO:0000313" key="2">
    <source>
        <dbReference type="Proteomes" id="UP000095564"/>
    </source>
</evidence>
<protein>
    <submittedName>
        <fullName evidence="1">Uncharacterized protein</fullName>
    </submittedName>
</protein>
<dbReference type="AlphaFoldDB" id="A0A174TQ09"/>
<dbReference type="EMBL" id="CZAU01000041">
    <property type="protein sequence ID" value="CUQ09510.1"/>
    <property type="molecule type" value="Genomic_DNA"/>
</dbReference>
<name>A0A174TQ09_ANAHA</name>
<evidence type="ECO:0000313" key="1">
    <source>
        <dbReference type="EMBL" id="CUQ09510.1"/>
    </source>
</evidence>
<dbReference type="Proteomes" id="UP000095564">
    <property type="component" value="Unassembled WGS sequence"/>
</dbReference>
<proteinExistence type="predicted"/>
<reference evidence="1 2" key="1">
    <citation type="submission" date="2015-09" db="EMBL/GenBank/DDBJ databases">
        <authorList>
            <consortium name="Pathogen Informatics"/>
        </authorList>
    </citation>
    <scope>NUCLEOTIDE SEQUENCE [LARGE SCALE GENOMIC DNA]</scope>
    <source>
        <strain evidence="1 2">2789STDY5834908</strain>
    </source>
</reference>
<accession>A0A174TQ09</accession>
<organism evidence="1 2">
    <name type="scientific">Anaerostipes hadrus</name>
    <dbReference type="NCBI Taxonomy" id="649756"/>
    <lineage>
        <taxon>Bacteria</taxon>
        <taxon>Bacillati</taxon>
        <taxon>Bacillota</taxon>
        <taxon>Clostridia</taxon>
        <taxon>Lachnospirales</taxon>
        <taxon>Lachnospiraceae</taxon>
        <taxon>Anaerostipes</taxon>
    </lineage>
</organism>